<evidence type="ECO:0000313" key="3">
    <source>
        <dbReference type="Proteomes" id="UP000237310"/>
    </source>
</evidence>
<evidence type="ECO:0000313" key="2">
    <source>
        <dbReference type="EMBL" id="POY41218.1"/>
    </source>
</evidence>
<dbReference type="PANTHER" id="PTHR22916:SF3">
    <property type="entry name" value="UDP-GLCNAC:BETAGAL BETA-1,3-N-ACETYLGLUCOSAMINYLTRANSFERASE-LIKE PROTEIN 1"/>
    <property type="match status" value="1"/>
</dbReference>
<evidence type="ECO:0000259" key="1">
    <source>
        <dbReference type="Pfam" id="PF00535"/>
    </source>
</evidence>
<keyword evidence="2" id="KW-0808">Transferase</keyword>
<proteinExistence type="predicted"/>
<accession>A0A2S5AF86</accession>
<dbReference type="AlphaFoldDB" id="A0A2S5AF86"/>
<dbReference type="GO" id="GO:0016758">
    <property type="term" value="F:hexosyltransferase activity"/>
    <property type="evidence" value="ECO:0007669"/>
    <property type="project" value="UniProtKB-ARBA"/>
</dbReference>
<keyword evidence="3" id="KW-1185">Reference proteome</keyword>
<dbReference type="RefSeq" id="WP_103804278.1">
    <property type="nucleotide sequence ID" value="NZ_PQVG01000001.1"/>
</dbReference>
<feature type="domain" description="Glycosyltransferase 2-like" evidence="1">
    <location>
        <begin position="6"/>
        <end position="166"/>
    </location>
</feature>
<sequence>MNPKVSIIMATYNRAHFIVESLLSIQKQTFLDWECLIIDDGGTDNTAEVIKPLLEKDIRFKYYKREDKHLKGLPGCRNQGLDLAKGDYIIFFDDDDIPHPQNLELCVAELSNKDVSFCRYIREVFTGDFDYTFDYSKDFTHFYIDKKDIQKMLNNELQFNSCAVMWKKVCFKENRFVETLMYVEEWELYSRIVSSGFIGISINKCLFYGRKHPESNTGEFYRDNPVRRASYADAILLVVKNLKEKNLLTYSLKRYFIAFSIDFEEYNLFRNILNVLDLPTFEKVKWQIFYAVLPLRLIIYRKMKTIKRKFNH</sequence>
<comment type="caution">
    <text evidence="2">The sequence shown here is derived from an EMBL/GenBank/DDBJ whole genome shotgun (WGS) entry which is preliminary data.</text>
</comment>
<dbReference type="OrthoDB" id="597270at2"/>
<dbReference type="EMBL" id="PQVG01000001">
    <property type="protein sequence ID" value="POY41218.1"/>
    <property type="molecule type" value="Genomic_DNA"/>
</dbReference>
<dbReference type="PANTHER" id="PTHR22916">
    <property type="entry name" value="GLYCOSYLTRANSFERASE"/>
    <property type="match status" value="1"/>
</dbReference>
<reference evidence="2 3" key="1">
    <citation type="submission" date="2018-01" db="EMBL/GenBank/DDBJ databases">
        <authorList>
            <person name="Gaut B.S."/>
            <person name="Morton B.R."/>
            <person name="Clegg M.T."/>
            <person name="Duvall M.R."/>
        </authorList>
    </citation>
    <scope>NUCLEOTIDE SEQUENCE [LARGE SCALE GENOMIC DNA]</scope>
    <source>
        <strain evidence="2 3">HR-AY</strain>
    </source>
</reference>
<dbReference type="CDD" id="cd00761">
    <property type="entry name" value="Glyco_tranf_GTA_type"/>
    <property type="match status" value="1"/>
</dbReference>
<protein>
    <submittedName>
        <fullName evidence="2">Glycosyltransferase family 2 protein</fullName>
    </submittedName>
</protein>
<organism evidence="2 3">
    <name type="scientific">Flavobacterium alvei</name>
    <dbReference type="NCBI Taxonomy" id="2080416"/>
    <lineage>
        <taxon>Bacteria</taxon>
        <taxon>Pseudomonadati</taxon>
        <taxon>Bacteroidota</taxon>
        <taxon>Flavobacteriia</taxon>
        <taxon>Flavobacteriales</taxon>
        <taxon>Flavobacteriaceae</taxon>
        <taxon>Flavobacterium</taxon>
    </lineage>
</organism>
<dbReference type="InterPro" id="IPR029044">
    <property type="entry name" value="Nucleotide-diphossugar_trans"/>
</dbReference>
<dbReference type="Gene3D" id="3.90.550.10">
    <property type="entry name" value="Spore Coat Polysaccharide Biosynthesis Protein SpsA, Chain A"/>
    <property type="match status" value="1"/>
</dbReference>
<gene>
    <name evidence="2" type="ORF">C3L50_01475</name>
</gene>
<dbReference type="Pfam" id="PF00535">
    <property type="entry name" value="Glycos_transf_2"/>
    <property type="match status" value="1"/>
</dbReference>
<dbReference type="InterPro" id="IPR001173">
    <property type="entry name" value="Glyco_trans_2-like"/>
</dbReference>
<name>A0A2S5AF86_9FLAO</name>
<dbReference type="Proteomes" id="UP000237310">
    <property type="component" value="Unassembled WGS sequence"/>
</dbReference>
<dbReference type="SUPFAM" id="SSF53448">
    <property type="entry name" value="Nucleotide-diphospho-sugar transferases"/>
    <property type="match status" value="1"/>
</dbReference>